<accession>A0AAT9HKV4</accession>
<protein>
    <recommendedName>
        <fullName evidence="7">GPP34 family phosphoprotein</fullName>
    </recommendedName>
</protein>
<evidence type="ECO:0000256" key="5">
    <source>
        <dbReference type="SAM" id="MobiDB-lite"/>
    </source>
</evidence>
<name>A0AAT9HKV4_9ACTN</name>
<dbReference type="Gene3D" id="1.10.3630.10">
    <property type="entry name" value="yeast vps74-n-term truncation variant domain like"/>
    <property type="match status" value="1"/>
</dbReference>
<dbReference type="GO" id="GO:0012505">
    <property type="term" value="C:endomembrane system"/>
    <property type="evidence" value="ECO:0007669"/>
    <property type="project" value="UniProtKB-ARBA"/>
</dbReference>
<dbReference type="EMBL" id="AP035768">
    <property type="protein sequence ID" value="BFO18057.1"/>
    <property type="molecule type" value="Genomic_DNA"/>
</dbReference>
<evidence type="ECO:0000313" key="6">
    <source>
        <dbReference type="EMBL" id="BFO18057.1"/>
    </source>
</evidence>
<dbReference type="InterPro" id="IPR038261">
    <property type="entry name" value="GPP34-like_sf"/>
</dbReference>
<feature type="compositionally biased region" description="Basic residues" evidence="5">
    <location>
        <begin position="195"/>
        <end position="206"/>
    </location>
</feature>
<sequence>MTGLDRGGGSGARLSEPEPYRCGTTCFRDERRLAPVPIVVGECPAPRCVRLFGHPAGARSRSRRPVTIALRDLESPMTTARDLSIVAADPGIRPAVEQGDLSLALAGAELVDLLDSGTVSLDGDRLVPWAQPPPDDAVLREAVTALLREAPYETVEEWLWRRGRGLAARYRETLEAEGLVAPRAPAAPCSAGLGRPRRTMRPRAGGRRANPSSGHSRPGRASWTSRTPRPPA</sequence>
<evidence type="ECO:0000256" key="3">
    <source>
        <dbReference type="ARBA" id="ARBA00023121"/>
    </source>
</evidence>
<dbReference type="Pfam" id="PF05719">
    <property type="entry name" value="GPP34"/>
    <property type="match status" value="1"/>
</dbReference>
<dbReference type="GO" id="GO:0070273">
    <property type="term" value="F:phosphatidylinositol-4-phosphate binding"/>
    <property type="evidence" value="ECO:0007669"/>
    <property type="project" value="InterPro"/>
</dbReference>
<dbReference type="AlphaFoldDB" id="A0AAT9HKV4"/>
<proteinExistence type="predicted"/>
<dbReference type="InterPro" id="IPR008628">
    <property type="entry name" value="GPP34-like"/>
</dbReference>
<evidence type="ECO:0000256" key="2">
    <source>
        <dbReference type="ARBA" id="ARBA00023034"/>
    </source>
</evidence>
<keyword evidence="3" id="KW-0446">Lipid-binding</keyword>
<reference evidence="6" key="2">
    <citation type="submission" date="2024-07" db="EMBL/GenBank/DDBJ databases">
        <title>Streptomyces haneummycinica sp. nov., a new antibiotic-producing actinobacterium isolated from marine sediment.</title>
        <authorList>
            <person name="Uemura M."/>
            <person name="Hamada M."/>
            <person name="Hirano S."/>
            <person name="Kobayashi K."/>
            <person name="Ohshiro T."/>
            <person name="Kobayashi T."/>
            <person name="Terahara T."/>
        </authorList>
    </citation>
    <scope>NUCLEOTIDE SEQUENCE</scope>
    <source>
        <strain evidence="6">KM77-8</strain>
    </source>
</reference>
<feature type="compositionally biased region" description="Polar residues" evidence="5">
    <location>
        <begin position="222"/>
        <end position="232"/>
    </location>
</feature>
<reference evidence="6" key="1">
    <citation type="submission" date="2024-06" db="EMBL/GenBank/DDBJ databases">
        <authorList>
            <consortium name="consrtm"/>
            <person name="Uemura M."/>
            <person name="Terahara T."/>
        </authorList>
    </citation>
    <scope>NUCLEOTIDE SEQUENCE</scope>
    <source>
        <strain evidence="6">KM77-8</strain>
    </source>
</reference>
<keyword evidence="2" id="KW-0333">Golgi apparatus</keyword>
<gene>
    <name evidence="6" type="ORF">SHKM778_44450</name>
</gene>
<evidence type="ECO:0008006" key="7">
    <source>
        <dbReference type="Google" id="ProtNLM"/>
    </source>
</evidence>
<keyword evidence="4" id="KW-0472">Membrane</keyword>
<dbReference type="GO" id="GO:0005737">
    <property type="term" value="C:cytoplasm"/>
    <property type="evidence" value="ECO:0007669"/>
    <property type="project" value="UniProtKB-ARBA"/>
</dbReference>
<organism evidence="6">
    <name type="scientific">Streptomyces haneummycinicus</name>
    <dbReference type="NCBI Taxonomy" id="3074435"/>
    <lineage>
        <taxon>Bacteria</taxon>
        <taxon>Bacillati</taxon>
        <taxon>Actinomycetota</taxon>
        <taxon>Actinomycetes</taxon>
        <taxon>Kitasatosporales</taxon>
        <taxon>Streptomycetaceae</taxon>
        <taxon>Streptomyces</taxon>
    </lineage>
</organism>
<evidence type="ECO:0000256" key="4">
    <source>
        <dbReference type="ARBA" id="ARBA00023136"/>
    </source>
</evidence>
<feature type="region of interest" description="Disordered" evidence="5">
    <location>
        <begin position="185"/>
        <end position="232"/>
    </location>
</feature>
<comment type="subcellular location">
    <subcellularLocation>
        <location evidence="1">Golgi apparatus membrane</location>
        <topology evidence="1">Peripheral membrane protein</topology>
        <orientation evidence="1">Cytoplasmic side</orientation>
    </subcellularLocation>
</comment>
<evidence type="ECO:0000256" key="1">
    <source>
        <dbReference type="ARBA" id="ARBA00004255"/>
    </source>
</evidence>